<organism evidence="1 2">
    <name type="scientific">Leptospira stimsonii</name>
    <dbReference type="NCBI Taxonomy" id="2202203"/>
    <lineage>
        <taxon>Bacteria</taxon>
        <taxon>Pseudomonadati</taxon>
        <taxon>Spirochaetota</taxon>
        <taxon>Spirochaetia</taxon>
        <taxon>Leptospirales</taxon>
        <taxon>Leptospiraceae</taxon>
        <taxon>Leptospira</taxon>
    </lineage>
</organism>
<protein>
    <submittedName>
        <fullName evidence="1">Uncharacterized protein</fullName>
    </submittedName>
</protein>
<name>A0A8B3CP98_9LEPT</name>
<evidence type="ECO:0000313" key="1">
    <source>
        <dbReference type="EMBL" id="RHX84036.1"/>
    </source>
</evidence>
<gene>
    <name evidence="1" type="ORF">DLM78_18290</name>
</gene>
<proteinExistence type="predicted"/>
<dbReference type="EMBL" id="QHCS01000006">
    <property type="protein sequence ID" value="RHX84036.1"/>
    <property type="molecule type" value="Genomic_DNA"/>
</dbReference>
<dbReference type="AlphaFoldDB" id="A0A8B3CP98"/>
<evidence type="ECO:0000313" key="2">
    <source>
        <dbReference type="Proteomes" id="UP000266669"/>
    </source>
</evidence>
<accession>A0A8B3CP98</accession>
<sequence>MGTLTESYYDVEVRAPTKHHRDDSARKESDRCNREKFQLLFVKVAHHDQFSDGAFAQSFGYFSLSYDKSSRNERNLLLRAPTKRFTF</sequence>
<dbReference type="Proteomes" id="UP000266669">
    <property type="component" value="Unassembled WGS sequence"/>
</dbReference>
<reference evidence="2" key="1">
    <citation type="submission" date="2018-05" db="EMBL/GenBank/DDBJ databases">
        <title>Leptospira yasudae sp. nov. and Leptospira stimsonii sp. nov., two pathogenic species of the genus Leptospira isolated from environmental sources.</title>
        <authorList>
            <person name="Casanovas-Massana A."/>
            <person name="Hamond C."/>
            <person name="Santos L.A."/>
            <person name="Hacker K.P."/>
            <person name="Balassiano I."/>
            <person name="Medeiros M.A."/>
            <person name="Reis M.G."/>
            <person name="Ko A.I."/>
            <person name="Wunder E.A."/>
        </authorList>
    </citation>
    <scope>NUCLEOTIDE SEQUENCE [LARGE SCALE GENOMIC DNA]</scope>
    <source>
        <strain evidence="2">AMB6-RJ</strain>
    </source>
</reference>
<comment type="caution">
    <text evidence="1">The sequence shown here is derived from an EMBL/GenBank/DDBJ whole genome shotgun (WGS) entry which is preliminary data.</text>
</comment>